<dbReference type="Pfam" id="PF23282">
    <property type="entry name" value="WHD_ROQ1"/>
    <property type="match status" value="1"/>
</dbReference>
<dbReference type="SMR" id="G0Y6W2"/>
<dbReference type="Pfam" id="PF20160">
    <property type="entry name" value="C-JID"/>
    <property type="match status" value="1"/>
</dbReference>
<comment type="catalytic activity">
    <reaction evidence="7">
        <text>NAD(+) + H2O = ADP-D-ribose + nicotinamide + H(+)</text>
        <dbReference type="Rhea" id="RHEA:16301"/>
        <dbReference type="ChEBI" id="CHEBI:15377"/>
        <dbReference type="ChEBI" id="CHEBI:15378"/>
        <dbReference type="ChEBI" id="CHEBI:17154"/>
        <dbReference type="ChEBI" id="CHEBI:57540"/>
        <dbReference type="ChEBI" id="CHEBI:57967"/>
        <dbReference type="EC" id="3.2.2.6"/>
    </reaction>
    <physiologicalReaction direction="left-to-right" evidence="7">
        <dbReference type="Rhea" id="RHEA:16302"/>
    </physiologicalReaction>
</comment>
<dbReference type="Gene3D" id="3.40.50.10140">
    <property type="entry name" value="Toll/interleukin-1 receptor homology (TIR) domain"/>
    <property type="match status" value="1"/>
</dbReference>
<dbReference type="FunFam" id="3.40.50.10140:FF:000007">
    <property type="entry name" value="Disease resistance protein (TIR-NBS-LRR class)"/>
    <property type="match status" value="1"/>
</dbReference>
<dbReference type="PANTHER" id="PTHR11017">
    <property type="entry name" value="LEUCINE-RICH REPEAT-CONTAINING PROTEIN"/>
    <property type="match status" value="1"/>
</dbReference>
<dbReference type="InterPro" id="IPR058192">
    <property type="entry name" value="WHD_ROQ1-like"/>
</dbReference>
<evidence type="ECO:0000256" key="2">
    <source>
        <dbReference type="ARBA" id="ARBA00022614"/>
    </source>
</evidence>
<dbReference type="InterPro" id="IPR044974">
    <property type="entry name" value="Disease_R_plants"/>
</dbReference>
<dbReference type="InterPro" id="IPR058546">
    <property type="entry name" value="RPS4B/Roq1-like_LRR"/>
</dbReference>
<keyword evidence="5" id="KW-0611">Plant defense</keyword>
<evidence type="ECO:0000256" key="7">
    <source>
        <dbReference type="ARBA" id="ARBA00047304"/>
    </source>
</evidence>
<dbReference type="PROSITE" id="PS50104">
    <property type="entry name" value="TIR"/>
    <property type="match status" value="1"/>
</dbReference>
<dbReference type="Gene3D" id="1.10.8.430">
    <property type="entry name" value="Helical domain of apoptotic protease-activating factors"/>
    <property type="match status" value="1"/>
</dbReference>
<dbReference type="EC" id="3.2.2.6" evidence="1"/>
<dbReference type="GO" id="GO:0043531">
    <property type="term" value="F:ADP binding"/>
    <property type="evidence" value="ECO:0007669"/>
    <property type="project" value="InterPro"/>
</dbReference>
<feature type="domain" description="TIR" evidence="8">
    <location>
        <begin position="19"/>
        <end position="185"/>
    </location>
</feature>
<accession>G0Y6W2</accession>
<dbReference type="Gene3D" id="3.80.10.10">
    <property type="entry name" value="Ribonuclease Inhibitor"/>
    <property type="match status" value="2"/>
</dbReference>
<dbReference type="InterPro" id="IPR035897">
    <property type="entry name" value="Toll_tir_struct_dom_sf"/>
</dbReference>
<dbReference type="GO" id="GO:0061809">
    <property type="term" value="F:NAD+ nucleosidase activity, cyclic ADP-ribose generating"/>
    <property type="evidence" value="ECO:0007669"/>
    <property type="project" value="UniProtKB-EC"/>
</dbReference>
<dbReference type="SUPFAM" id="SSF52540">
    <property type="entry name" value="P-loop containing nucleoside triphosphate hydrolases"/>
    <property type="match status" value="1"/>
</dbReference>
<dbReference type="Pfam" id="PF23286">
    <property type="entry name" value="LRR_13"/>
    <property type="match status" value="1"/>
</dbReference>
<proteinExistence type="predicted"/>
<evidence type="ECO:0000256" key="1">
    <source>
        <dbReference type="ARBA" id="ARBA00011982"/>
    </source>
</evidence>
<evidence type="ECO:0000256" key="4">
    <source>
        <dbReference type="ARBA" id="ARBA00022801"/>
    </source>
</evidence>
<dbReference type="Pfam" id="PF00931">
    <property type="entry name" value="NB-ARC"/>
    <property type="match status" value="1"/>
</dbReference>
<dbReference type="InterPro" id="IPR027417">
    <property type="entry name" value="P-loop_NTPase"/>
</dbReference>
<keyword evidence="6" id="KW-0520">NAD</keyword>
<dbReference type="SUPFAM" id="SSF52200">
    <property type="entry name" value="Toll/Interleukin receptor TIR domain"/>
    <property type="match status" value="1"/>
</dbReference>
<dbReference type="SMART" id="SM00255">
    <property type="entry name" value="TIR"/>
    <property type="match status" value="1"/>
</dbReference>
<dbReference type="GO" id="GO:0007165">
    <property type="term" value="P:signal transduction"/>
    <property type="evidence" value="ECO:0007669"/>
    <property type="project" value="InterPro"/>
</dbReference>
<dbReference type="PRINTS" id="PR00364">
    <property type="entry name" value="DISEASERSIST"/>
</dbReference>
<keyword evidence="2" id="KW-0433">Leucine-rich repeat</keyword>
<dbReference type="InterPro" id="IPR032675">
    <property type="entry name" value="LRR_dom_sf"/>
</dbReference>
<dbReference type="AlphaFoldDB" id="G0Y6W2"/>
<name>G0Y6W2_ARAHY</name>
<dbReference type="Gramene" id="arahy.Tifrunner.gnm2.ann2.Ah14g422900.1">
    <property type="protein sequence ID" value="arahy.Tifrunner.gnm2.ann2.Ah14g422900.1-CDS"/>
    <property type="gene ID" value="arahy.Tifrunner.gnm2.ann2.Ah14g422900"/>
</dbReference>
<organism evidence="9">
    <name type="scientific">Arachis hypogaea</name>
    <name type="common">Peanut</name>
    <dbReference type="NCBI Taxonomy" id="3818"/>
    <lineage>
        <taxon>Eukaryota</taxon>
        <taxon>Viridiplantae</taxon>
        <taxon>Streptophyta</taxon>
        <taxon>Embryophyta</taxon>
        <taxon>Tracheophyta</taxon>
        <taxon>Spermatophyta</taxon>
        <taxon>Magnoliopsida</taxon>
        <taxon>eudicotyledons</taxon>
        <taxon>Gunneridae</taxon>
        <taxon>Pentapetalae</taxon>
        <taxon>rosids</taxon>
        <taxon>fabids</taxon>
        <taxon>Fabales</taxon>
        <taxon>Fabaceae</taxon>
        <taxon>Papilionoideae</taxon>
        <taxon>50 kb inversion clade</taxon>
        <taxon>dalbergioids sensu lato</taxon>
        <taxon>Dalbergieae</taxon>
        <taxon>Pterocarpus clade</taxon>
        <taxon>Arachis</taxon>
    </lineage>
</organism>
<dbReference type="FunFam" id="1.10.8.430:FF:000002">
    <property type="entry name" value="Disease resistance protein (TIR-NBS-LRR class)"/>
    <property type="match status" value="1"/>
</dbReference>
<evidence type="ECO:0000256" key="5">
    <source>
        <dbReference type="ARBA" id="ARBA00022821"/>
    </source>
</evidence>
<dbReference type="GO" id="GO:0006952">
    <property type="term" value="P:defense response"/>
    <property type="evidence" value="ECO:0007669"/>
    <property type="project" value="InterPro"/>
</dbReference>
<evidence type="ECO:0000259" key="8">
    <source>
        <dbReference type="PROSITE" id="PS50104"/>
    </source>
</evidence>
<reference evidence="9" key="1">
    <citation type="journal article" date="2011" name="New Phytol.">
        <title>Comparative analysis of peanut NBS-LRR gene clusters suggests evolutionary innovation among duplicated domains and erosion of gene microsynteny.</title>
        <authorList>
            <person name="Ratnaparkhe M.B."/>
            <person name="Wang X."/>
            <person name="Li J."/>
            <person name="Compton R.O."/>
            <person name="Rainville L.K."/>
            <person name="Lemke C."/>
            <person name="Kim C."/>
            <person name="Tang H."/>
            <person name="Paterson A.H."/>
        </authorList>
    </citation>
    <scope>NUCLEOTIDE SEQUENCE</scope>
</reference>
<dbReference type="Pfam" id="PF01582">
    <property type="entry name" value="TIR"/>
    <property type="match status" value="1"/>
</dbReference>
<dbReference type="PANTHER" id="PTHR11017:SF559">
    <property type="entry name" value="DISEASE RESISTANCE PROTEIN CHL1"/>
    <property type="match status" value="1"/>
</dbReference>
<evidence type="ECO:0000256" key="3">
    <source>
        <dbReference type="ARBA" id="ARBA00022737"/>
    </source>
</evidence>
<dbReference type="InterPro" id="IPR045344">
    <property type="entry name" value="C-JID"/>
</dbReference>
<evidence type="ECO:0000313" key="9">
    <source>
        <dbReference type="EMBL" id="AEL30372.1"/>
    </source>
</evidence>
<dbReference type="InterPro" id="IPR000157">
    <property type="entry name" value="TIR_dom"/>
</dbReference>
<dbReference type="EMBL" id="HQ637178">
    <property type="protein sequence ID" value="AEL30372.1"/>
    <property type="molecule type" value="Genomic_DNA"/>
</dbReference>
<dbReference type="InterPro" id="IPR042197">
    <property type="entry name" value="Apaf_helical"/>
</dbReference>
<protein>
    <recommendedName>
        <fullName evidence="1">ADP-ribosyl cyclase/cyclic ADP-ribose hydrolase</fullName>
        <ecNumber evidence="1">3.2.2.6</ecNumber>
    </recommendedName>
</protein>
<sequence length="1061" mass="120608">MESAMARASSSPFPPPQSRTYHVFLSFRGQDTRKGVTDHLYASLQRNGITAFRDDMNLERGEVISHELLRAIEESMFAVVVLSPNYASSAWCLDELQKIVECKNNLGLQIVPVFYGVDPCDVRHQKGTFEDAFRKQEERFGGDSEKVKRWREALIQVASYSGWDSKNQHEATLVESIAQHVHTRLIPKLPSCIENLFGMASRVEDVTTLMCIGLSDVRFTGIWGMGGVGKTTIARAIYEAIEDQFQISCFLANIRDTCETNGILQLQKILGEHIHVSRCTFSNLYDGMRIIRNSLCNKKVLIVLDDVNDVSQLENLAGNQDWFGPGSRVMITTRDMHLLKTHEVCDTYEVECLDKTEALRFFCSKAFKRDVPEEGYLEMSHEVVKYTGGLPLALKVLGSYLYGRNISAWRSAVKKLRSVSDAKILETLRISYDGLDSMQKEIFLDIACFFKGKPKDKVLDLFEKRGYNPQIDIDVLIERSLVTVKQDIDVFKKKFDVLEMHDLLQEMGRNFVIQESPNYPSKRSRLWSPEDLDLMLTQNKGTETIQSIVLPPIGNGTYYVESWRDKAFPNMSQLKFLNFDFVRAHIHINIPSTLKVLHWELCPLETLPLVDQRYELVEIKISWSNIVQLWHGFKFLEKLKHLDLSCSGLEQTPDLSGVPVLETLDLSCCHCLTLIHPSLICHKSLLVLNLWECTSLETFPGKLEMSSLKELNLCDCKSFMSPPEFGECMTKLSRLSFQDMAISELPISLGCLVGLSELDLRGCKKLTCLPDSIHELESLRILRASSCSSLCDLPHSVSVIPFLSILDLRDCCLTEESFPCDFGQFPSLTDLDLSGNHFVNLPISIHELPKLKCLSLNGCKRLQSLPELPSSIRELKAWCCDSLDTRSFNNLSKACSVFASTSQGPGEVLQMVIPGTNIPSWFVHRQESNCLLVPFPHHCHPSERLGIALCFLVRPSERWFSLSLRLAVGNGDRVITNSIPIWYHQGYHLCMFCMTNDCLIDQETRKAIHFELSFEDINVEYPPEILSSAACWVHTDEIEHLNKGETERPNKKRQKMLEEKH</sequence>
<evidence type="ECO:0000256" key="6">
    <source>
        <dbReference type="ARBA" id="ARBA00023027"/>
    </source>
</evidence>
<dbReference type="InterPro" id="IPR002182">
    <property type="entry name" value="NB-ARC"/>
</dbReference>
<dbReference type="Gene3D" id="3.40.50.300">
    <property type="entry name" value="P-loop containing nucleotide triphosphate hydrolases"/>
    <property type="match status" value="1"/>
</dbReference>
<dbReference type="SUPFAM" id="SSF52058">
    <property type="entry name" value="L domain-like"/>
    <property type="match status" value="1"/>
</dbReference>
<keyword evidence="4" id="KW-0378">Hydrolase</keyword>
<keyword evidence="3" id="KW-0677">Repeat</keyword>
<gene>
    <name evidence="9" type="ORF">205D04_12</name>
</gene>